<evidence type="ECO:0000313" key="3">
    <source>
        <dbReference type="Proteomes" id="UP000094444"/>
    </source>
</evidence>
<dbReference type="Pfam" id="PF21348">
    <property type="entry name" value="RGL11_C"/>
    <property type="match status" value="1"/>
</dbReference>
<dbReference type="PANTHER" id="PTHR43118">
    <property type="entry name" value="RHAMNOGALACTURONAN LYASE (EUROFUNG)"/>
    <property type="match status" value="1"/>
</dbReference>
<dbReference type="Proteomes" id="UP000094444">
    <property type="component" value="Unassembled WGS sequence"/>
</dbReference>
<sequence>MELYNDGKFEKWDWLNPKATNSLPRLLRVSDFGAINADGVNPAFHGDILGDWREEVIVTNSDHSQLIIFTTDRPSDIRLYTLSHNPAYRNSMTLKGYVQSHHLDYFLGQGMTAPPPPNIRYVVA</sequence>
<dbReference type="InterPro" id="IPR034641">
    <property type="entry name" value="RGL11"/>
</dbReference>
<dbReference type="InParanoid" id="A0A2P5HPQ9"/>
<evidence type="ECO:0000259" key="1">
    <source>
        <dbReference type="Pfam" id="PF21348"/>
    </source>
</evidence>
<name>A0A2P5HPQ9_DIAHE</name>
<accession>A0A2P5HPQ9</accession>
<dbReference type="STRING" id="158607.A0A2P5HPQ9"/>
<dbReference type="InterPro" id="IPR049366">
    <property type="entry name" value="RGL11_C"/>
</dbReference>
<dbReference type="PANTHER" id="PTHR43118:SF1">
    <property type="entry name" value="RHAMNOGALACTURONAN LYASE (EUROFUNG)"/>
    <property type="match status" value="1"/>
</dbReference>
<organism evidence="2 3">
    <name type="scientific">Diaporthe helianthi</name>
    <dbReference type="NCBI Taxonomy" id="158607"/>
    <lineage>
        <taxon>Eukaryota</taxon>
        <taxon>Fungi</taxon>
        <taxon>Dikarya</taxon>
        <taxon>Ascomycota</taxon>
        <taxon>Pezizomycotina</taxon>
        <taxon>Sordariomycetes</taxon>
        <taxon>Sordariomycetidae</taxon>
        <taxon>Diaporthales</taxon>
        <taxon>Diaporthaceae</taxon>
        <taxon>Diaporthe</taxon>
    </lineage>
</organism>
<reference evidence="2" key="1">
    <citation type="submission" date="2017-09" db="EMBL/GenBank/DDBJ databases">
        <title>Polyketide synthases of a Diaporthe helianthi virulent isolate.</title>
        <authorList>
            <person name="Baroncelli R."/>
        </authorList>
    </citation>
    <scope>NUCLEOTIDE SEQUENCE [LARGE SCALE GENOMIC DNA]</scope>
    <source>
        <strain evidence="2">7/96</strain>
    </source>
</reference>
<dbReference type="AlphaFoldDB" id="A0A2P5HPQ9"/>
<dbReference type="OrthoDB" id="3665757at2759"/>
<gene>
    <name evidence="2" type="ORF">DHEL01_v209367</name>
</gene>
<comment type="caution">
    <text evidence="2">The sequence shown here is derived from an EMBL/GenBank/DDBJ whole genome shotgun (WGS) entry which is preliminary data.</text>
</comment>
<feature type="domain" description="Rhamnogalacturonan lyase family 11 C-terminal" evidence="1">
    <location>
        <begin position="2"/>
        <end position="117"/>
    </location>
</feature>
<keyword evidence="3" id="KW-1185">Reference proteome</keyword>
<protein>
    <submittedName>
        <fullName evidence="2">FG-GAP repeat family protein</fullName>
    </submittedName>
</protein>
<dbReference type="EMBL" id="MAVT02001049">
    <property type="protein sequence ID" value="POS72244.1"/>
    <property type="molecule type" value="Genomic_DNA"/>
</dbReference>
<proteinExistence type="predicted"/>
<evidence type="ECO:0000313" key="2">
    <source>
        <dbReference type="EMBL" id="POS72244.1"/>
    </source>
</evidence>